<organism evidence="2 3">
    <name type="scientific">Rhizophagus clarus</name>
    <dbReference type="NCBI Taxonomy" id="94130"/>
    <lineage>
        <taxon>Eukaryota</taxon>
        <taxon>Fungi</taxon>
        <taxon>Fungi incertae sedis</taxon>
        <taxon>Mucoromycota</taxon>
        <taxon>Glomeromycotina</taxon>
        <taxon>Glomeromycetes</taxon>
        <taxon>Glomerales</taxon>
        <taxon>Glomeraceae</taxon>
        <taxon>Rhizophagus</taxon>
    </lineage>
</organism>
<evidence type="ECO:0000313" key="3">
    <source>
        <dbReference type="Proteomes" id="UP000615446"/>
    </source>
</evidence>
<evidence type="ECO:0000313" key="2">
    <source>
        <dbReference type="EMBL" id="GES96292.1"/>
    </source>
</evidence>
<sequence>METKHVIRSGLCPVPLKCAQKIKLHPKECHQNQIIGSEHNNNDDIYSDDDEQASDLTEAGKYNLFGNRDGPVDPNY</sequence>
<protein>
    <submittedName>
        <fullName evidence="2">Uncharacterized protein</fullName>
    </submittedName>
</protein>
<feature type="region of interest" description="Disordered" evidence="1">
    <location>
        <begin position="33"/>
        <end position="53"/>
    </location>
</feature>
<name>A0A8H3QYL6_9GLOM</name>
<dbReference type="AlphaFoldDB" id="A0A8H3QYL6"/>
<reference evidence="2" key="1">
    <citation type="submission" date="2019-10" db="EMBL/GenBank/DDBJ databases">
        <title>Conservation and host-specific expression of non-tandemly repeated heterogenous ribosome RNA gene in arbuscular mycorrhizal fungi.</title>
        <authorList>
            <person name="Maeda T."/>
            <person name="Kobayashi Y."/>
            <person name="Nakagawa T."/>
            <person name="Ezawa T."/>
            <person name="Yamaguchi K."/>
            <person name="Bino T."/>
            <person name="Nishimoto Y."/>
            <person name="Shigenobu S."/>
            <person name="Kawaguchi M."/>
        </authorList>
    </citation>
    <scope>NUCLEOTIDE SEQUENCE</scope>
    <source>
        <strain evidence="2">HR1</strain>
    </source>
</reference>
<evidence type="ECO:0000256" key="1">
    <source>
        <dbReference type="SAM" id="MobiDB-lite"/>
    </source>
</evidence>
<dbReference type="EMBL" id="BLAL01000250">
    <property type="protein sequence ID" value="GES96292.1"/>
    <property type="molecule type" value="Genomic_DNA"/>
</dbReference>
<dbReference type="Proteomes" id="UP000615446">
    <property type="component" value="Unassembled WGS sequence"/>
</dbReference>
<comment type="caution">
    <text evidence="2">The sequence shown here is derived from an EMBL/GenBank/DDBJ whole genome shotgun (WGS) entry which is preliminary data.</text>
</comment>
<proteinExistence type="predicted"/>
<gene>
    <name evidence="2" type="ORF">RCL2_002292800</name>
</gene>
<accession>A0A8H3QYL6</accession>